<sequence length="241" mass="27265">MTTKTYVPNPVSPRVLGHHWSAKADRLQSATGVLMGVFLLFHLHFESSILLGKDAFYHVVHFLEGSIFSDDGKGFPIITQIISVFMLAVFVLHALTALRRFPTQLGQWRALQSSLNTIRHSDTRIWYFQLLTGAALFFLVPVHLFEMIQAPNIGPNMSAERVYHDNTWVLYALLLPAVVVHAVFGLYRVAVKWGLTFQRHKLRRFAHGLMIYLMVLGIASLMCYLLIGSELTLPVTPYSPS</sequence>
<feature type="transmembrane region" description="Helical" evidence="10">
    <location>
        <begin position="168"/>
        <end position="189"/>
    </location>
</feature>
<feature type="transmembrane region" description="Helical" evidence="10">
    <location>
        <begin position="77"/>
        <end position="98"/>
    </location>
</feature>
<proteinExistence type="predicted"/>
<evidence type="ECO:0000256" key="7">
    <source>
        <dbReference type="ARBA" id="ARBA00022989"/>
    </source>
</evidence>
<evidence type="ECO:0000256" key="2">
    <source>
        <dbReference type="ARBA" id="ARBA00004050"/>
    </source>
</evidence>
<dbReference type="Gene3D" id="1.20.1300.10">
    <property type="entry name" value="Fumarate reductase/succinate dehydrogenase, transmembrane subunit"/>
    <property type="match status" value="1"/>
</dbReference>
<comment type="caution">
    <text evidence="11">The sequence shown here is derived from an EMBL/GenBank/DDBJ whole genome shotgun (WGS) entry which is preliminary data.</text>
</comment>
<dbReference type="InterPro" id="IPR034804">
    <property type="entry name" value="SQR/QFR_C/D"/>
</dbReference>
<dbReference type="EMBL" id="JAKIKT010000001">
    <property type="protein sequence ID" value="MCL2912193.1"/>
    <property type="molecule type" value="Genomic_DNA"/>
</dbReference>
<keyword evidence="9 10" id="KW-0472">Membrane</keyword>
<comment type="cofactor">
    <cofactor evidence="1">
        <name>heme</name>
        <dbReference type="ChEBI" id="CHEBI:30413"/>
    </cofactor>
</comment>
<keyword evidence="12" id="KW-1185">Reference proteome</keyword>
<keyword evidence="8" id="KW-0408">Iron</keyword>
<evidence type="ECO:0000256" key="9">
    <source>
        <dbReference type="ARBA" id="ARBA00023136"/>
    </source>
</evidence>
<dbReference type="NCBIfam" id="NF010073">
    <property type="entry name" value="PRK13554.1"/>
    <property type="match status" value="1"/>
</dbReference>
<evidence type="ECO:0000256" key="10">
    <source>
        <dbReference type="SAM" id="Phobius"/>
    </source>
</evidence>
<keyword evidence="6" id="KW-0479">Metal-binding</keyword>
<dbReference type="Pfam" id="PF01127">
    <property type="entry name" value="Sdh_cyt"/>
    <property type="match status" value="1"/>
</dbReference>
<evidence type="ECO:0000256" key="4">
    <source>
        <dbReference type="ARBA" id="ARBA00022617"/>
    </source>
</evidence>
<dbReference type="NCBIfam" id="NF010072">
    <property type="entry name" value="PRK13553.1"/>
    <property type="match status" value="1"/>
</dbReference>
<comment type="function">
    <text evidence="2">Membrane-anchoring subunit of succinate dehydrogenase (SDH).</text>
</comment>
<feature type="transmembrane region" description="Helical" evidence="10">
    <location>
        <begin position="209"/>
        <end position="227"/>
    </location>
</feature>
<name>A0ABT0N175_9GAMM</name>
<evidence type="ECO:0000256" key="1">
    <source>
        <dbReference type="ARBA" id="ARBA00001971"/>
    </source>
</evidence>
<keyword evidence="5 10" id="KW-0812">Transmembrane</keyword>
<evidence type="ECO:0000313" key="12">
    <source>
        <dbReference type="Proteomes" id="UP001202831"/>
    </source>
</evidence>
<evidence type="ECO:0000256" key="5">
    <source>
        <dbReference type="ARBA" id="ARBA00022692"/>
    </source>
</evidence>
<comment type="subcellular location">
    <subcellularLocation>
        <location evidence="3">Membrane</location>
    </subcellularLocation>
</comment>
<protein>
    <submittedName>
        <fullName evidence="11">Fumarate reductase cytochrome b subunit</fullName>
    </submittedName>
</protein>
<dbReference type="RefSeq" id="WP_249246986.1">
    <property type="nucleotide sequence ID" value="NZ_JAKIKT010000001.1"/>
</dbReference>
<keyword evidence="4" id="KW-0349">Heme</keyword>
<gene>
    <name evidence="11" type="ORF">L2725_00105</name>
</gene>
<organism evidence="11 12">
    <name type="scientific">Shewanella corallii</name>
    <dbReference type="NCBI Taxonomy" id="560080"/>
    <lineage>
        <taxon>Bacteria</taxon>
        <taxon>Pseudomonadati</taxon>
        <taxon>Pseudomonadota</taxon>
        <taxon>Gammaproteobacteria</taxon>
        <taxon>Alteromonadales</taxon>
        <taxon>Shewanellaceae</taxon>
        <taxon>Shewanella</taxon>
    </lineage>
</organism>
<feature type="transmembrane region" description="Helical" evidence="10">
    <location>
        <begin position="125"/>
        <end position="148"/>
    </location>
</feature>
<evidence type="ECO:0000256" key="8">
    <source>
        <dbReference type="ARBA" id="ARBA00023004"/>
    </source>
</evidence>
<dbReference type="CDD" id="cd00581">
    <property type="entry name" value="QFR_TypeB_TM"/>
    <property type="match status" value="1"/>
</dbReference>
<evidence type="ECO:0000313" key="11">
    <source>
        <dbReference type="EMBL" id="MCL2912193.1"/>
    </source>
</evidence>
<dbReference type="InterPro" id="IPR000701">
    <property type="entry name" value="SuccDH_FuR_B_TM-su"/>
</dbReference>
<reference evidence="11 12" key="1">
    <citation type="submission" date="2022-01" db="EMBL/GenBank/DDBJ databases">
        <title>Whole genome-based taxonomy of the Shewanellaceae.</title>
        <authorList>
            <person name="Martin-Rodriguez A.J."/>
        </authorList>
    </citation>
    <scope>NUCLEOTIDE SEQUENCE [LARGE SCALE GENOMIC DNA]</scope>
    <source>
        <strain evidence="11 12">DSM 21332</strain>
    </source>
</reference>
<keyword evidence="7 10" id="KW-1133">Transmembrane helix</keyword>
<feature type="transmembrane region" description="Helical" evidence="10">
    <location>
        <begin position="27"/>
        <end position="45"/>
    </location>
</feature>
<accession>A0ABT0N175</accession>
<dbReference type="InterPro" id="IPR004224">
    <property type="entry name" value="Fum_red_B_TM"/>
</dbReference>
<evidence type="ECO:0000256" key="6">
    <source>
        <dbReference type="ARBA" id="ARBA00022723"/>
    </source>
</evidence>
<evidence type="ECO:0000256" key="3">
    <source>
        <dbReference type="ARBA" id="ARBA00004370"/>
    </source>
</evidence>
<dbReference type="PIRSF" id="PIRSF000177">
    <property type="entry name" value="Fumar_rd_cyt_b"/>
    <property type="match status" value="1"/>
</dbReference>
<dbReference type="Proteomes" id="UP001202831">
    <property type="component" value="Unassembled WGS sequence"/>
</dbReference>
<dbReference type="SUPFAM" id="SSF81343">
    <property type="entry name" value="Fumarate reductase respiratory complex transmembrane subunits"/>
    <property type="match status" value="1"/>
</dbReference>